<evidence type="ECO:0000313" key="2">
    <source>
        <dbReference type="Proteomes" id="UP000254495"/>
    </source>
</evidence>
<organism evidence="1 2">
    <name type="scientific">Escherichia coli</name>
    <dbReference type="NCBI Taxonomy" id="562"/>
    <lineage>
        <taxon>Bacteria</taxon>
        <taxon>Pseudomonadati</taxon>
        <taxon>Pseudomonadota</taxon>
        <taxon>Gammaproteobacteria</taxon>
        <taxon>Enterobacterales</taxon>
        <taxon>Enterobacteriaceae</taxon>
        <taxon>Escherichia</taxon>
    </lineage>
</organism>
<dbReference type="AlphaFoldDB" id="A0A376VHP0"/>
<accession>A0A376VHP0</accession>
<gene>
    <name evidence="1" type="ORF">NCTC9077_02104</name>
</gene>
<protein>
    <submittedName>
        <fullName evidence="1">Large extracellular alpha-helical protein</fullName>
    </submittedName>
</protein>
<reference evidence="1 2" key="1">
    <citation type="submission" date="2018-06" db="EMBL/GenBank/DDBJ databases">
        <authorList>
            <consortium name="Pathogen Informatics"/>
            <person name="Doyle S."/>
        </authorList>
    </citation>
    <scope>NUCLEOTIDE SEQUENCE [LARGE SCALE GENOMIC DNA]</scope>
    <source>
        <strain evidence="1 2">NCTC9077</strain>
    </source>
</reference>
<sequence length="106" mass="11660">MLGGGDNALMLPEQASNIRLQSSETPQEIFRNNLDALVDEPWGGVINTGSRLIPLSLAWRSLADHQSAAANDIRQMIQDNRLRLMQLAGPGARFTWWGKMAMATPS</sequence>
<proteinExistence type="predicted"/>
<dbReference type="EMBL" id="UGCU01000001">
    <property type="protein sequence ID" value="STJ10434.1"/>
    <property type="molecule type" value="Genomic_DNA"/>
</dbReference>
<name>A0A376VHP0_ECOLX</name>
<dbReference type="Proteomes" id="UP000254495">
    <property type="component" value="Unassembled WGS sequence"/>
</dbReference>
<evidence type="ECO:0000313" key="1">
    <source>
        <dbReference type="EMBL" id="STJ10434.1"/>
    </source>
</evidence>